<dbReference type="CDD" id="cd15844">
    <property type="entry name" value="SNARE_syntaxin5"/>
    <property type="match status" value="1"/>
</dbReference>
<dbReference type="Pfam" id="PF11416">
    <property type="entry name" value="Syntaxin-5_N"/>
    <property type="match status" value="1"/>
</dbReference>
<sequence length="923" mass="100450">MVSAGNSTFRDRTSEFRSLSDTLKKFGRISAANPDRSNQQNDPSTSSKLPVTPSSYRSEFNKKASRIGLGIHETSKKISRLANLAKKSSIFDDPLKEIQELTALIKNDITALNVAVSDLQTLQNMEIAEGDYSEDTVVHSTAVCDDLKNKLMGATKKFQDVLTTRTENIKAHENRRQIFSTSIARENPLRQQPKSVMEPPPWSTPSGQPSESSVNGVQVGNQLRRRLAVESSTPSQNMNTGASMLQQQVVPQQESYTQNRAVALQSVESTITELSGIFTNLATMVAHQGELAIRIDDNMEESLSNVEGARGALLKHLNRISSNSNFNVASFHMSFAASMTTPACFRGNIVPVSQCSSCCDIRFQPFISSYINHGIRRNIYPVKCVSRLVVSGNRVVKCRASETETGPDDDDDKEKEAHEAAETAEPSISSGSDIGDDKEKDKGQPSQLEALNKFLDSNKAQGLTEDKGQPTQLDMLNKLLNKDDVEAKPKEVTEGQLAQLESLNNTLNTNDTESKTKGLSEDADKIEVTSGSPLPGVKPQQLDELFMIPKETIDILKDQVFGFDTFFVTSQEPYEAGVLFKGNLRGQAAVTYKKIEKRLHETFGDQYKLFLLINPEDDKPVAVVVPRKTLQPETTAVPEWFAAGSFGIVTIFTLLLRNVPALQSNLLSVFDNTEVLKEGVSGALVTALILGVHEISHILVAKEAGVKLGVPFFVPSWQIGSFGGITRILNIVPKREDLLKIAAAGPLAGFSLGLLLLLFGFFLPPADGIGVIVDASVFHESLLAGGIAKLVLGDVLKEGATIAVNPLVIWAWAGLLINAINSIPAGELDGGRISFAIWGRKAASRFTAASIVLLGLSSLLDDVAFYWVVLIFFLQRGPIAPLAEEISEPDNKYVALGITVLVLSLLVCLPYPFPFTEAITTSM</sequence>
<evidence type="ECO:0000256" key="5">
    <source>
        <dbReference type="ARBA" id="ARBA00022640"/>
    </source>
</evidence>
<evidence type="ECO:0000256" key="15">
    <source>
        <dbReference type="SAM" id="Phobius"/>
    </source>
</evidence>
<feature type="transmembrane region" description="Helical" evidence="15">
    <location>
        <begin position="741"/>
        <end position="763"/>
    </location>
</feature>
<evidence type="ECO:0000256" key="3">
    <source>
        <dbReference type="ARBA" id="ARBA00009063"/>
    </source>
</evidence>
<evidence type="ECO:0000259" key="16">
    <source>
        <dbReference type="PROSITE" id="PS50192"/>
    </source>
</evidence>
<keyword evidence="9" id="KW-0653">Protein transport</keyword>
<keyword evidence="7 15" id="KW-0812">Transmembrane</keyword>
<protein>
    <recommendedName>
        <fullName evidence="16">t-SNARE coiled-coil homology domain-containing protein</fullName>
    </recommendedName>
</protein>
<feature type="region of interest" description="Disordered" evidence="14">
    <location>
        <begin position="172"/>
        <end position="217"/>
    </location>
</feature>
<keyword evidence="18" id="KW-1185">Reference proteome</keyword>
<keyword evidence="11 15" id="KW-1133">Transmembrane helix</keyword>
<feature type="transmembrane region" description="Helical" evidence="15">
    <location>
        <begin position="846"/>
        <end position="873"/>
    </location>
</feature>
<feature type="domain" description="T-SNARE coiled-coil homology" evidence="16">
    <location>
        <begin position="254"/>
        <end position="316"/>
    </location>
</feature>
<evidence type="ECO:0000256" key="11">
    <source>
        <dbReference type="ARBA" id="ARBA00022989"/>
    </source>
</evidence>
<evidence type="ECO:0000256" key="8">
    <source>
        <dbReference type="ARBA" id="ARBA00022801"/>
    </source>
</evidence>
<dbReference type="SUPFAM" id="SSF47661">
    <property type="entry name" value="t-snare proteins"/>
    <property type="match status" value="1"/>
</dbReference>
<dbReference type="InterPro" id="IPR000727">
    <property type="entry name" value="T_SNARE_dom"/>
</dbReference>
<dbReference type="GO" id="GO:0006508">
    <property type="term" value="P:proteolysis"/>
    <property type="evidence" value="ECO:0007669"/>
    <property type="project" value="UniProtKB-KW"/>
</dbReference>
<evidence type="ECO:0000256" key="6">
    <source>
        <dbReference type="ARBA" id="ARBA00022670"/>
    </source>
</evidence>
<keyword evidence="8" id="KW-0378">Hydrolase</keyword>
<feature type="compositionally biased region" description="Polar residues" evidence="14">
    <location>
        <begin position="499"/>
        <end position="511"/>
    </location>
</feature>
<dbReference type="InterPro" id="IPR021538">
    <property type="entry name" value="Syntaxin-5_N"/>
</dbReference>
<feature type="compositionally biased region" description="Polar residues" evidence="14">
    <location>
        <begin position="177"/>
        <end position="194"/>
    </location>
</feature>
<feature type="compositionally biased region" description="Polar residues" evidence="14">
    <location>
        <begin position="204"/>
        <end position="217"/>
    </location>
</feature>
<feature type="region of interest" description="Disordered" evidence="14">
    <location>
        <begin position="498"/>
        <end position="534"/>
    </location>
</feature>
<dbReference type="InterPro" id="IPR010989">
    <property type="entry name" value="SNARE"/>
</dbReference>
<evidence type="ECO:0000256" key="14">
    <source>
        <dbReference type="SAM" id="MobiDB-lite"/>
    </source>
</evidence>
<proteinExistence type="inferred from homology"/>
<keyword evidence="12" id="KW-0482">Metalloprotease</keyword>
<dbReference type="EMBL" id="CAKMRJ010003334">
    <property type="protein sequence ID" value="CAH1430671.1"/>
    <property type="molecule type" value="Genomic_DNA"/>
</dbReference>
<dbReference type="Pfam" id="PF02163">
    <property type="entry name" value="Peptidase_M50"/>
    <property type="match status" value="1"/>
</dbReference>
<dbReference type="PANTHER" id="PTHR31412:SF5">
    <property type="entry name" value="ZINC METALLOPROTEASE EGY2, CHLOROPLASTIC-RELATED"/>
    <property type="match status" value="1"/>
</dbReference>
<keyword evidence="10" id="KW-0809">Transit peptide</keyword>
<evidence type="ECO:0000256" key="12">
    <source>
        <dbReference type="ARBA" id="ARBA00023049"/>
    </source>
</evidence>
<comment type="similarity">
    <text evidence="3">Belongs to the syntaxin family.</text>
</comment>
<gene>
    <name evidence="17" type="ORF">LVIROSA_LOCUS17429</name>
</gene>
<feature type="compositionally biased region" description="Polar residues" evidence="14">
    <location>
        <begin position="35"/>
        <end position="55"/>
    </location>
</feature>
<evidence type="ECO:0000256" key="1">
    <source>
        <dbReference type="ARBA" id="ARBA00004508"/>
    </source>
</evidence>
<feature type="region of interest" description="Disordered" evidence="14">
    <location>
        <begin position="27"/>
        <end position="55"/>
    </location>
</feature>
<evidence type="ECO:0000256" key="7">
    <source>
        <dbReference type="ARBA" id="ARBA00022692"/>
    </source>
</evidence>
<keyword evidence="5" id="KW-0934">Plastid</keyword>
<dbReference type="GO" id="GO:0031969">
    <property type="term" value="C:chloroplast membrane"/>
    <property type="evidence" value="ECO:0007669"/>
    <property type="project" value="UniProtKB-SubCell"/>
</dbReference>
<dbReference type="SMART" id="SM00397">
    <property type="entry name" value="t_SNARE"/>
    <property type="match status" value="1"/>
</dbReference>
<accession>A0AAU9MUE7</accession>
<reference evidence="17 18" key="1">
    <citation type="submission" date="2022-01" db="EMBL/GenBank/DDBJ databases">
        <authorList>
            <person name="Xiong W."/>
            <person name="Schranz E."/>
        </authorList>
    </citation>
    <scope>NUCLEOTIDE SEQUENCE [LARGE SCALE GENOMIC DNA]</scope>
</reference>
<comment type="subcellular location">
    <subcellularLocation>
        <location evidence="1">Plastid</location>
        <location evidence="1">Chloroplast membrane</location>
        <topology evidence="1">Multi-pass membrane protein</topology>
    </subcellularLocation>
</comment>
<dbReference type="PROSITE" id="PS00914">
    <property type="entry name" value="SYNTAXIN"/>
    <property type="match status" value="1"/>
</dbReference>
<name>A0AAU9MUE7_9ASTR</name>
<dbReference type="InterPro" id="IPR006012">
    <property type="entry name" value="Syntaxin/epimorphin_CS"/>
</dbReference>
<dbReference type="GO" id="GO:0008237">
    <property type="term" value="F:metallopeptidase activity"/>
    <property type="evidence" value="ECO:0007669"/>
    <property type="project" value="UniProtKB-KW"/>
</dbReference>
<dbReference type="InterPro" id="IPR008915">
    <property type="entry name" value="Peptidase_M50"/>
</dbReference>
<dbReference type="InterPro" id="IPR044838">
    <property type="entry name" value="EGY1-like"/>
</dbReference>
<keyword evidence="9" id="KW-0813">Transport</keyword>
<evidence type="ECO:0000256" key="4">
    <source>
        <dbReference type="ARBA" id="ARBA00022528"/>
    </source>
</evidence>
<keyword evidence="4" id="KW-0150">Chloroplast</keyword>
<dbReference type="Gene3D" id="1.20.58.70">
    <property type="match status" value="1"/>
</dbReference>
<evidence type="ECO:0000256" key="9">
    <source>
        <dbReference type="ARBA" id="ARBA00022927"/>
    </source>
</evidence>
<evidence type="ECO:0000256" key="2">
    <source>
        <dbReference type="ARBA" id="ARBA00007931"/>
    </source>
</evidence>
<dbReference type="AlphaFoldDB" id="A0AAU9MUE7"/>
<organism evidence="17 18">
    <name type="scientific">Lactuca virosa</name>
    <dbReference type="NCBI Taxonomy" id="75947"/>
    <lineage>
        <taxon>Eukaryota</taxon>
        <taxon>Viridiplantae</taxon>
        <taxon>Streptophyta</taxon>
        <taxon>Embryophyta</taxon>
        <taxon>Tracheophyta</taxon>
        <taxon>Spermatophyta</taxon>
        <taxon>Magnoliopsida</taxon>
        <taxon>eudicotyledons</taxon>
        <taxon>Gunneridae</taxon>
        <taxon>Pentapetalae</taxon>
        <taxon>asterids</taxon>
        <taxon>campanulids</taxon>
        <taxon>Asterales</taxon>
        <taxon>Asteraceae</taxon>
        <taxon>Cichorioideae</taxon>
        <taxon>Cichorieae</taxon>
        <taxon>Lactucinae</taxon>
        <taxon>Lactuca</taxon>
    </lineage>
</organism>
<evidence type="ECO:0000313" key="17">
    <source>
        <dbReference type="EMBL" id="CAH1430671.1"/>
    </source>
</evidence>
<dbReference type="CDD" id="cd06160">
    <property type="entry name" value="S2P-M50_like_2"/>
    <property type="match status" value="1"/>
</dbReference>
<comment type="caution">
    <text evidence="17">The sequence shown here is derived from an EMBL/GenBank/DDBJ whole genome shotgun (WGS) entry which is preliminary data.</text>
</comment>
<feature type="transmembrane region" description="Helical" evidence="15">
    <location>
        <begin position="893"/>
        <end position="913"/>
    </location>
</feature>
<dbReference type="PROSITE" id="PS50192">
    <property type="entry name" value="T_SNARE"/>
    <property type="match status" value="1"/>
</dbReference>
<dbReference type="GO" id="GO:0005484">
    <property type="term" value="F:SNAP receptor activity"/>
    <property type="evidence" value="ECO:0007669"/>
    <property type="project" value="InterPro"/>
</dbReference>
<dbReference type="Proteomes" id="UP001157418">
    <property type="component" value="Unassembled WGS sequence"/>
</dbReference>
<dbReference type="GO" id="GO:0016192">
    <property type="term" value="P:vesicle-mediated transport"/>
    <property type="evidence" value="ECO:0007669"/>
    <property type="project" value="InterPro"/>
</dbReference>
<evidence type="ECO:0000256" key="10">
    <source>
        <dbReference type="ARBA" id="ARBA00022946"/>
    </source>
</evidence>
<feature type="compositionally biased region" description="Low complexity" evidence="14">
    <location>
        <begin position="423"/>
        <end position="433"/>
    </location>
</feature>
<keyword evidence="13 15" id="KW-0472">Membrane</keyword>
<dbReference type="GO" id="GO:0006886">
    <property type="term" value="P:intracellular protein transport"/>
    <property type="evidence" value="ECO:0007669"/>
    <property type="project" value="InterPro"/>
</dbReference>
<feature type="compositionally biased region" description="Basic and acidic residues" evidence="14">
    <location>
        <begin position="512"/>
        <end position="527"/>
    </location>
</feature>
<feature type="region of interest" description="Disordered" evidence="14">
    <location>
        <begin position="400"/>
        <end position="444"/>
    </location>
</feature>
<keyword evidence="6" id="KW-0645">Protease</keyword>
<evidence type="ECO:0000256" key="13">
    <source>
        <dbReference type="ARBA" id="ARBA00023136"/>
    </source>
</evidence>
<evidence type="ECO:0000313" key="18">
    <source>
        <dbReference type="Proteomes" id="UP001157418"/>
    </source>
</evidence>
<comment type="similarity">
    <text evidence="2">Belongs to the peptidase M50B family.</text>
</comment>
<dbReference type="PANTHER" id="PTHR31412">
    <property type="entry name" value="ZINC METALLOPROTEASE EGY1"/>
    <property type="match status" value="1"/>
</dbReference>